<dbReference type="InterPro" id="IPR023798">
    <property type="entry name" value="Ribosomal_uS7_dom"/>
</dbReference>
<evidence type="ECO:0000256" key="4">
    <source>
        <dbReference type="ARBA" id="ARBA00023128"/>
    </source>
</evidence>
<keyword evidence="4" id="KW-0496">Mitochondrion</keyword>
<accession>A0AA36CMT5</accession>
<dbReference type="EMBL" id="CATQJA010002491">
    <property type="protein sequence ID" value="CAJ0570861.1"/>
    <property type="molecule type" value="Genomic_DNA"/>
</dbReference>
<comment type="subunit">
    <text evidence="8">Component of the mitochondrial ribosome small subunit (28S) which comprises a 12S rRNA and about 30 distinct proteins.</text>
</comment>
<evidence type="ECO:0000256" key="5">
    <source>
        <dbReference type="ARBA" id="ARBA00023274"/>
    </source>
</evidence>
<name>A0AA36CMT5_9BILA</name>
<keyword evidence="2" id="KW-0809">Transit peptide</keyword>
<dbReference type="PIRSF" id="PIRSF002122">
    <property type="entry name" value="RPS7p_RPS7a_RPS5e_RPS7o"/>
    <property type="match status" value="1"/>
</dbReference>
<dbReference type="Pfam" id="PF00177">
    <property type="entry name" value="Ribosomal_S7"/>
    <property type="match status" value="1"/>
</dbReference>
<evidence type="ECO:0000256" key="7">
    <source>
        <dbReference type="ARBA" id="ARBA00041309"/>
    </source>
</evidence>
<evidence type="ECO:0000313" key="11">
    <source>
        <dbReference type="Proteomes" id="UP001177023"/>
    </source>
</evidence>
<evidence type="ECO:0000256" key="6">
    <source>
        <dbReference type="ARBA" id="ARBA00039306"/>
    </source>
</evidence>
<dbReference type="FunFam" id="1.10.455.10:FF:000009">
    <property type="entry name" value="Ribosomal protein S7"/>
    <property type="match status" value="1"/>
</dbReference>
<dbReference type="PANTHER" id="PTHR11205">
    <property type="entry name" value="RIBOSOMAL PROTEIN S7"/>
    <property type="match status" value="1"/>
</dbReference>
<comment type="similarity">
    <text evidence="1">Belongs to the universal ribosomal protein uS7 family.</text>
</comment>
<dbReference type="GO" id="GO:1990904">
    <property type="term" value="C:ribonucleoprotein complex"/>
    <property type="evidence" value="ECO:0007669"/>
    <property type="project" value="UniProtKB-KW"/>
</dbReference>
<protein>
    <recommendedName>
        <fullName evidence="6">Small ribosomal subunit protein uS7m</fullName>
    </recommendedName>
    <alternativeName>
        <fullName evidence="7">28S ribosomal protein S7, mitochondrial</fullName>
    </alternativeName>
</protein>
<keyword evidence="5" id="KW-0687">Ribonucleoprotein</keyword>
<dbReference type="GO" id="GO:0006412">
    <property type="term" value="P:translation"/>
    <property type="evidence" value="ECO:0007669"/>
    <property type="project" value="InterPro"/>
</dbReference>
<gene>
    <name evidence="10" type="ORF">MSPICULIGERA_LOCUS9294</name>
</gene>
<feature type="non-terminal residue" evidence="10">
    <location>
        <position position="1"/>
    </location>
</feature>
<keyword evidence="11" id="KW-1185">Reference proteome</keyword>
<comment type="caution">
    <text evidence="10">The sequence shown here is derived from an EMBL/GenBank/DDBJ whole genome shotgun (WGS) entry which is preliminary data.</text>
</comment>
<feature type="domain" description="Small ribosomal subunit protein uS7" evidence="9">
    <location>
        <begin position="69"/>
        <end position="223"/>
    </location>
</feature>
<dbReference type="SUPFAM" id="SSF47973">
    <property type="entry name" value="Ribosomal protein S7"/>
    <property type="match status" value="1"/>
</dbReference>
<evidence type="ECO:0000256" key="2">
    <source>
        <dbReference type="ARBA" id="ARBA00022946"/>
    </source>
</evidence>
<dbReference type="InterPro" id="IPR000235">
    <property type="entry name" value="Ribosomal_uS7"/>
</dbReference>
<reference evidence="10" key="1">
    <citation type="submission" date="2023-06" db="EMBL/GenBank/DDBJ databases">
        <authorList>
            <person name="Delattre M."/>
        </authorList>
    </citation>
    <scope>NUCLEOTIDE SEQUENCE</scope>
    <source>
        <strain evidence="10">AF72</strain>
    </source>
</reference>
<evidence type="ECO:0000256" key="8">
    <source>
        <dbReference type="ARBA" id="ARBA00062683"/>
    </source>
</evidence>
<evidence type="ECO:0000256" key="1">
    <source>
        <dbReference type="ARBA" id="ARBA00007151"/>
    </source>
</evidence>
<evidence type="ECO:0000256" key="3">
    <source>
        <dbReference type="ARBA" id="ARBA00022980"/>
    </source>
</evidence>
<dbReference type="Proteomes" id="UP001177023">
    <property type="component" value="Unassembled WGS sequence"/>
</dbReference>
<dbReference type="InterPro" id="IPR036823">
    <property type="entry name" value="Ribosomal_uS7_dom_sf"/>
</dbReference>
<evidence type="ECO:0000313" key="10">
    <source>
        <dbReference type="EMBL" id="CAJ0570861.1"/>
    </source>
</evidence>
<dbReference type="GO" id="GO:0005840">
    <property type="term" value="C:ribosome"/>
    <property type="evidence" value="ECO:0007669"/>
    <property type="project" value="UniProtKB-KW"/>
</dbReference>
<sequence>MRLALRRVITSIGRVADRGICSTATAGSRYDAKVFRDPLVALEEINEPLSAEDERNFLYIKAMESDDTPVFYRNHVVDKLTRVCMKDGQKETSRHNVLSALEIVKRKQYKAWVDAPTPEEKANVERDPFKVAEAAIRNCRPLMKLMPVTRGGTTYQVPFPIEEDEAEFRAMKMMRDVCRGKSKHSEVLHFKDYLANEFLSAYNNEGATIQVKQELHKLCEANRAFAHYRG</sequence>
<organism evidence="10 11">
    <name type="scientific">Mesorhabditis spiculigera</name>
    <dbReference type="NCBI Taxonomy" id="96644"/>
    <lineage>
        <taxon>Eukaryota</taxon>
        <taxon>Metazoa</taxon>
        <taxon>Ecdysozoa</taxon>
        <taxon>Nematoda</taxon>
        <taxon>Chromadorea</taxon>
        <taxon>Rhabditida</taxon>
        <taxon>Rhabditina</taxon>
        <taxon>Rhabditomorpha</taxon>
        <taxon>Rhabditoidea</taxon>
        <taxon>Rhabditidae</taxon>
        <taxon>Mesorhabditinae</taxon>
        <taxon>Mesorhabditis</taxon>
    </lineage>
</organism>
<dbReference type="AlphaFoldDB" id="A0AA36CMT5"/>
<keyword evidence="3" id="KW-0689">Ribosomal protein</keyword>
<evidence type="ECO:0000259" key="9">
    <source>
        <dbReference type="Pfam" id="PF00177"/>
    </source>
</evidence>
<dbReference type="Gene3D" id="1.10.455.10">
    <property type="entry name" value="Ribosomal protein S7 domain"/>
    <property type="match status" value="1"/>
</dbReference>
<proteinExistence type="inferred from homology"/>